<dbReference type="Proteomes" id="UP000596742">
    <property type="component" value="Unassembled WGS sequence"/>
</dbReference>
<evidence type="ECO:0000313" key="2">
    <source>
        <dbReference type="Proteomes" id="UP000596742"/>
    </source>
</evidence>
<gene>
    <name evidence="1" type="ORF">MGAL_10B091244</name>
</gene>
<protein>
    <recommendedName>
        <fullName evidence="3">P53 and DNA damage-regulated protein 1</fullName>
    </recommendedName>
</protein>
<reference evidence="1" key="1">
    <citation type="submission" date="2018-11" db="EMBL/GenBank/DDBJ databases">
        <authorList>
            <person name="Alioto T."/>
            <person name="Alioto T."/>
        </authorList>
    </citation>
    <scope>NUCLEOTIDE SEQUENCE</scope>
</reference>
<dbReference type="EMBL" id="UYJE01010559">
    <property type="protein sequence ID" value="VDI84307.1"/>
    <property type="molecule type" value="Genomic_DNA"/>
</dbReference>
<comment type="caution">
    <text evidence="1">The sequence shown here is derived from an EMBL/GenBank/DDBJ whole genome shotgun (WGS) entry which is preliminary data.</text>
</comment>
<sequence length="56" mass="6770">MQENHFEELDNQINDLRRELKPKVSKLRDMEKKEDIKGFNLNPLSKEEMRAVEELI</sequence>
<dbReference type="AlphaFoldDB" id="A0A8B6HUY5"/>
<accession>A0A8B6HUY5</accession>
<keyword evidence="2" id="KW-1185">Reference proteome</keyword>
<organism evidence="1 2">
    <name type="scientific">Mytilus galloprovincialis</name>
    <name type="common">Mediterranean mussel</name>
    <dbReference type="NCBI Taxonomy" id="29158"/>
    <lineage>
        <taxon>Eukaryota</taxon>
        <taxon>Metazoa</taxon>
        <taxon>Spiralia</taxon>
        <taxon>Lophotrochozoa</taxon>
        <taxon>Mollusca</taxon>
        <taxon>Bivalvia</taxon>
        <taxon>Autobranchia</taxon>
        <taxon>Pteriomorphia</taxon>
        <taxon>Mytilida</taxon>
        <taxon>Mytiloidea</taxon>
        <taxon>Mytilidae</taxon>
        <taxon>Mytilinae</taxon>
        <taxon>Mytilus</taxon>
    </lineage>
</organism>
<name>A0A8B6HUY5_MYTGA</name>
<evidence type="ECO:0000313" key="1">
    <source>
        <dbReference type="EMBL" id="VDI84307.1"/>
    </source>
</evidence>
<evidence type="ECO:0008006" key="3">
    <source>
        <dbReference type="Google" id="ProtNLM"/>
    </source>
</evidence>
<proteinExistence type="predicted"/>
<dbReference type="OrthoDB" id="20282at2759"/>